<evidence type="ECO:0000256" key="2">
    <source>
        <dbReference type="ARBA" id="ARBA00008779"/>
    </source>
</evidence>
<dbReference type="Gene3D" id="3.30.1120.10">
    <property type="match status" value="1"/>
</dbReference>
<protein>
    <submittedName>
        <fullName evidence="10">Sulfatase</fullName>
    </submittedName>
</protein>
<dbReference type="PANTHER" id="PTHR42693">
    <property type="entry name" value="ARYLSULFATASE FAMILY MEMBER"/>
    <property type="match status" value="1"/>
</dbReference>
<dbReference type="PANTHER" id="PTHR42693:SF42">
    <property type="entry name" value="ARYLSULFATASE G"/>
    <property type="match status" value="1"/>
</dbReference>
<dbReference type="Gene3D" id="3.40.720.10">
    <property type="entry name" value="Alkaline Phosphatase, subunit A"/>
    <property type="match status" value="1"/>
</dbReference>
<proteinExistence type="inferred from homology"/>
<dbReference type="Pfam" id="PF00884">
    <property type="entry name" value="Sulfatase"/>
    <property type="match status" value="1"/>
</dbReference>
<evidence type="ECO:0000256" key="8">
    <source>
        <dbReference type="SAM" id="SignalP"/>
    </source>
</evidence>
<reference evidence="10" key="1">
    <citation type="submission" date="2024-07" db="EMBL/GenBank/DDBJ databases">
        <title>Complete genome sequence of Verrucomicrobiaceae bacterium NT6N.</title>
        <authorList>
            <person name="Huang C."/>
            <person name="Takami H."/>
            <person name="Hamasaki K."/>
        </authorList>
    </citation>
    <scope>NUCLEOTIDE SEQUENCE</scope>
    <source>
        <strain evidence="10">NT6N</strain>
    </source>
</reference>
<name>A0AAT9FGR3_9BACT</name>
<dbReference type="InterPro" id="IPR050738">
    <property type="entry name" value="Sulfatase"/>
</dbReference>
<organism evidence="10">
    <name type="scientific">Oceaniferula spumae</name>
    <dbReference type="NCBI Taxonomy" id="2979115"/>
    <lineage>
        <taxon>Bacteria</taxon>
        <taxon>Pseudomonadati</taxon>
        <taxon>Verrucomicrobiota</taxon>
        <taxon>Verrucomicrobiia</taxon>
        <taxon>Verrucomicrobiales</taxon>
        <taxon>Verrucomicrobiaceae</taxon>
        <taxon>Oceaniferula</taxon>
    </lineage>
</organism>
<dbReference type="CDD" id="cd16144">
    <property type="entry name" value="ARS_like"/>
    <property type="match status" value="1"/>
</dbReference>
<feature type="signal peptide" evidence="8">
    <location>
        <begin position="1"/>
        <end position="21"/>
    </location>
</feature>
<dbReference type="GO" id="GO:0004065">
    <property type="term" value="F:arylsulfatase activity"/>
    <property type="evidence" value="ECO:0007669"/>
    <property type="project" value="TreeGrafter"/>
</dbReference>
<dbReference type="EMBL" id="AP026866">
    <property type="protein sequence ID" value="BDS05142.1"/>
    <property type="molecule type" value="Genomic_DNA"/>
</dbReference>
<dbReference type="KEGG" id="osu:NT6N_01820"/>
<evidence type="ECO:0000256" key="7">
    <source>
        <dbReference type="SAM" id="MobiDB-lite"/>
    </source>
</evidence>
<feature type="domain" description="Sulfatase N-terminal" evidence="9">
    <location>
        <begin position="26"/>
        <end position="350"/>
    </location>
</feature>
<keyword evidence="5" id="KW-0378">Hydrolase</keyword>
<dbReference type="SUPFAM" id="SSF53649">
    <property type="entry name" value="Alkaline phosphatase-like"/>
    <property type="match status" value="1"/>
</dbReference>
<accession>A0AAT9FGR3</accession>
<dbReference type="AlphaFoldDB" id="A0AAT9FGR3"/>
<keyword evidence="6" id="KW-0106">Calcium</keyword>
<feature type="region of interest" description="Disordered" evidence="7">
    <location>
        <begin position="447"/>
        <end position="470"/>
    </location>
</feature>
<evidence type="ECO:0000313" key="10">
    <source>
        <dbReference type="EMBL" id="BDS05142.1"/>
    </source>
</evidence>
<dbReference type="InterPro" id="IPR000917">
    <property type="entry name" value="Sulfatase_N"/>
</dbReference>
<evidence type="ECO:0000256" key="3">
    <source>
        <dbReference type="ARBA" id="ARBA00022723"/>
    </source>
</evidence>
<gene>
    <name evidence="10" type="ORF">NT6N_01820</name>
</gene>
<feature type="chain" id="PRO_5043972477" evidence="8">
    <location>
        <begin position="22"/>
        <end position="470"/>
    </location>
</feature>
<dbReference type="InterPro" id="IPR017850">
    <property type="entry name" value="Alkaline_phosphatase_core_sf"/>
</dbReference>
<evidence type="ECO:0000256" key="5">
    <source>
        <dbReference type="ARBA" id="ARBA00022801"/>
    </source>
</evidence>
<sequence>MIIMWTKTIITLLSSALLISAAERPPNIVVFLVDDIGWGDVGCNGSKFHETPAIDTLAKEGIRFTHGYAACTVCSPSRAAIMTGQYPARLHLTDWISGHVKPRAKLKVPDWKMYMEHSLTTLPEALKSKGYATGFFGKWHLMPHRQPQLMPEHTPEKHGFDVNVGGREWGQPKGKGKYFHPWNMPGLEGGKEGDFLTDRLTTESIQWVDGVKDKPFFLYLSYYAVHGPIMTKPELKKKYQDKLKGGDYSQKNAAYAGMIQSVDESVGRIMEYLKKNGLAENTLVIFTGDNGGVAESSSGGLRKGKAWAYEGGTREPFIVKWARKVKPGSSSDTPVIGMDIYPTILEAAGVPQPKGQVCDGESLISHIEKGTEIERDTLYWHYPHYHKTKPYSAIRKGNWKLIRFHEDGKLELYQLSKDPSESQNLTEQFSEKAKTLAAELDTWLKSVDAQHMTPNPRYEPNAKKAKGKKK</sequence>
<comment type="cofactor">
    <cofactor evidence="1">
        <name>Ca(2+)</name>
        <dbReference type="ChEBI" id="CHEBI:29108"/>
    </cofactor>
</comment>
<evidence type="ECO:0000256" key="1">
    <source>
        <dbReference type="ARBA" id="ARBA00001913"/>
    </source>
</evidence>
<keyword evidence="4 8" id="KW-0732">Signal</keyword>
<evidence type="ECO:0000256" key="6">
    <source>
        <dbReference type="ARBA" id="ARBA00022837"/>
    </source>
</evidence>
<evidence type="ECO:0000256" key="4">
    <source>
        <dbReference type="ARBA" id="ARBA00022729"/>
    </source>
</evidence>
<dbReference type="GO" id="GO:0046872">
    <property type="term" value="F:metal ion binding"/>
    <property type="evidence" value="ECO:0007669"/>
    <property type="project" value="UniProtKB-KW"/>
</dbReference>
<evidence type="ECO:0000259" key="9">
    <source>
        <dbReference type="Pfam" id="PF00884"/>
    </source>
</evidence>
<comment type="similarity">
    <text evidence="2">Belongs to the sulfatase family.</text>
</comment>
<keyword evidence="3" id="KW-0479">Metal-binding</keyword>